<reference evidence="3 4" key="1">
    <citation type="journal article" date="2019" name="Int. J. Syst. Evol. Microbiol.">
        <title>The Global Catalogue of Microorganisms (GCM) 10K type strain sequencing project: providing services to taxonomists for standard genome sequencing and annotation.</title>
        <authorList>
            <consortium name="The Broad Institute Genomics Platform"/>
            <consortium name="The Broad Institute Genome Sequencing Center for Infectious Disease"/>
            <person name="Wu L."/>
            <person name="Ma J."/>
        </authorList>
    </citation>
    <scope>NUCLEOTIDE SEQUENCE [LARGE SCALE GENOMIC DNA]</scope>
    <source>
        <strain evidence="3 4">JCM 16034</strain>
    </source>
</reference>
<evidence type="ECO:0000256" key="1">
    <source>
        <dbReference type="SAM" id="MobiDB-lite"/>
    </source>
</evidence>
<dbReference type="Gene3D" id="3.10.350.10">
    <property type="entry name" value="LysM domain"/>
    <property type="match status" value="1"/>
</dbReference>
<dbReference type="Pfam" id="PF01476">
    <property type="entry name" value="LysM"/>
    <property type="match status" value="1"/>
</dbReference>
<name>A0ABN3BQV7_9MICC</name>
<evidence type="ECO:0000259" key="2">
    <source>
        <dbReference type="PROSITE" id="PS51782"/>
    </source>
</evidence>
<dbReference type="Proteomes" id="UP001500432">
    <property type="component" value="Unassembled WGS sequence"/>
</dbReference>
<dbReference type="InterPro" id="IPR036779">
    <property type="entry name" value="LysM_dom_sf"/>
</dbReference>
<evidence type="ECO:0000313" key="4">
    <source>
        <dbReference type="Proteomes" id="UP001500432"/>
    </source>
</evidence>
<dbReference type="RefSeq" id="WP_344298913.1">
    <property type="nucleotide sequence ID" value="NZ_BAAAQW010000003.1"/>
</dbReference>
<evidence type="ECO:0000313" key="3">
    <source>
        <dbReference type="EMBL" id="GAA2198995.1"/>
    </source>
</evidence>
<dbReference type="InterPro" id="IPR052196">
    <property type="entry name" value="Bact_Kbp"/>
</dbReference>
<dbReference type="CDD" id="cd00118">
    <property type="entry name" value="LysM"/>
    <property type="match status" value="1"/>
</dbReference>
<dbReference type="SUPFAM" id="SSF54106">
    <property type="entry name" value="LysM domain"/>
    <property type="match status" value="1"/>
</dbReference>
<sequence>MGFLDDVRKNIENAAEDVKGHLDDAIHRDRNDADLNDTGSPEPVGAPADPTTGSPADPSVSEAPVQAPGPAVAEPAAAEPAAAEPAAAQSASSDPAAEPSDSVPTGTREVVVEPGDTLSGIAEQFGVDLGALVAANADTVPDPDLIHPGQVLRLP</sequence>
<dbReference type="SMART" id="SM00257">
    <property type="entry name" value="LysM"/>
    <property type="match status" value="1"/>
</dbReference>
<feature type="region of interest" description="Disordered" evidence="1">
    <location>
        <begin position="18"/>
        <end position="115"/>
    </location>
</feature>
<accession>A0ABN3BQV7</accession>
<protein>
    <recommendedName>
        <fullName evidence="2">LysM domain-containing protein</fullName>
    </recommendedName>
</protein>
<gene>
    <name evidence="3" type="ORF">GCM10009849_13790</name>
</gene>
<dbReference type="PROSITE" id="PS51782">
    <property type="entry name" value="LYSM"/>
    <property type="match status" value="1"/>
</dbReference>
<organism evidence="3 4">
    <name type="scientific">Sinomonas flava</name>
    <dbReference type="NCBI Taxonomy" id="496857"/>
    <lineage>
        <taxon>Bacteria</taxon>
        <taxon>Bacillati</taxon>
        <taxon>Actinomycetota</taxon>
        <taxon>Actinomycetes</taxon>
        <taxon>Micrococcales</taxon>
        <taxon>Micrococcaceae</taxon>
        <taxon>Sinomonas</taxon>
    </lineage>
</organism>
<dbReference type="PANTHER" id="PTHR34700:SF4">
    <property type="entry name" value="PHAGE-LIKE ELEMENT PBSX PROTEIN XKDP"/>
    <property type="match status" value="1"/>
</dbReference>
<dbReference type="InterPro" id="IPR018392">
    <property type="entry name" value="LysM"/>
</dbReference>
<feature type="domain" description="LysM" evidence="2">
    <location>
        <begin position="108"/>
        <end position="154"/>
    </location>
</feature>
<comment type="caution">
    <text evidence="3">The sequence shown here is derived from an EMBL/GenBank/DDBJ whole genome shotgun (WGS) entry which is preliminary data.</text>
</comment>
<proteinExistence type="predicted"/>
<feature type="compositionally biased region" description="Low complexity" evidence="1">
    <location>
        <begin position="62"/>
        <end position="104"/>
    </location>
</feature>
<keyword evidence="4" id="KW-1185">Reference proteome</keyword>
<dbReference type="EMBL" id="BAAAQW010000003">
    <property type="protein sequence ID" value="GAA2198995.1"/>
    <property type="molecule type" value="Genomic_DNA"/>
</dbReference>
<feature type="compositionally biased region" description="Basic and acidic residues" evidence="1">
    <location>
        <begin position="18"/>
        <end position="33"/>
    </location>
</feature>
<dbReference type="PANTHER" id="PTHR34700">
    <property type="entry name" value="POTASSIUM BINDING PROTEIN KBP"/>
    <property type="match status" value="1"/>
</dbReference>